<dbReference type="GeneID" id="39856665"/>
<name>A0A1H5WLF6_9EURY</name>
<dbReference type="AlphaFoldDB" id="A0A1H5WLF6"/>
<dbReference type="KEGG" id="hlm:DV707_01220"/>
<keyword evidence="6" id="KW-1185">Reference proteome</keyword>
<evidence type="ECO:0000313" key="7">
    <source>
        <dbReference type="Proteomes" id="UP000296733"/>
    </source>
</evidence>
<evidence type="ECO:0000256" key="2">
    <source>
        <dbReference type="PROSITE-ProRule" id="PRU00703"/>
    </source>
</evidence>
<feature type="domain" description="CBS" evidence="3">
    <location>
        <begin position="74"/>
        <end position="130"/>
    </location>
</feature>
<dbReference type="EMBL" id="FNVN01000001">
    <property type="protein sequence ID" value="SEG00284.1"/>
    <property type="molecule type" value="Genomic_DNA"/>
</dbReference>
<dbReference type="Pfam" id="PF00571">
    <property type="entry name" value="CBS"/>
    <property type="match status" value="2"/>
</dbReference>
<organism evidence="5 6">
    <name type="scientific">Halobellus limi</name>
    <dbReference type="NCBI Taxonomy" id="699433"/>
    <lineage>
        <taxon>Archaea</taxon>
        <taxon>Methanobacteriati</taxon>
        <taxon>Methanobacteriota</taxon>
        <taxon>Stenosarchaea group</taxon>
        <taxon>Halobacteria</taxon>
        <taxon>Halobacteriales</taxon>
        <taxon>Haloferacaceae</taxon>
        <taxon>Halobellus</taxon>
    </lineage>
</organism>
<evidence type="ECO:0000313" key="6">
    <source>
        <dbReference type="Proteomes" id="UP000236740"/>
    </source>
</evidence>
<dbReference type="CDD" id="cd09836">
    <property type="entry name" value="CBS_pair_arch"/>
    <property type="match status" value="1"/>
</dbReference>
<accession>A0A1H5WLF6</accession>
<evidence type="ECO:0000259" key="3">
    <source>
        <dbReference type="PROSITE" id="PS51371"/>
    </source>
</evidence>
<sequence>MDDIFVARVMSSPVHTVSPDTLVEDAAQKMLDEEIGSVVVVDDGQLVGILTNTDFVKIVAERKPKDRTPVSAYMSDTAVTTTAQVPIAQVAESMIEHGIHHVPVVDDDGAVIGMVTTTDLASYVSHLRATSA</sequence>
<dbReference type="Proteomes" id="UP000236740">
    <property type="component" value="Unassembled WGS sequence"/>
</dbReference>
<feature type="domain" description="CBS" evidence="3">
    <location>
        <begin position="10"/>
        <end position="67"/>
    </location>
</feature>
<dbReference type="SUPFAM" id="SSF54631">
    <property type="entry name" value="CBS-domain pair"/>
    <property type="match status" value="1"/>
</dbReference>
<dbReference type="PANTHER" id="PTHR43080">
    <property type="entry name" value="CBS DOMAIN-CONTAINING PROTEIN CBSX3, MITOCHONDRIAL"/>
    <property type="match status" value="1"/>
</dbReference>
<evidence type="ECO:0000256" key="1">
    <source>
        <dbReference type="ARBA" id="ARBA00023122"/>
    </source>
</evidence>
<reference evidence="4 7" key="2">
    <citation type="journal article" date="2019" name="Nat. Commun.">
        <title>A new type of DNA phosphorothioation-based antiviral system in archaea.</title>
        <authorList>
            <person name="Xiong L."/>
            <person name="Liu S."/>
            <person name="Chen S."/>
            <person name="Xiao Y."/>
            <person name="Zhu B."/>
            <person name="Gao Y."/>
            <person name="Zhang Y."/>
            <person name="Chen B."/>
            <person name="Luo J."/>
            <person name="Deng Z."/>
            <person name="Chen X."/>
            <person name="Wang L."/>
            <person name="Chen S."/>
        </authorList>
    </citation>
    <scope>NUCLEOTIDE SEQUENCE [LARGE SCALE GENOMIC DNA]</scope>
    <source>
        <strain evidence="4 7">CGMCC 1.10331</strain>
    </source>
</reference>
<keyword evidence="1 2" id="KW-0129">CBS domain</keyword>
<dbReference type="RefSeq" id="WP_103990996.1">
    <property type="nucleotide sequence ID" value="NZ_CP031311.1"/>
</dbReference>
<dbReference type="PANTHER" id="PTHR43080:SF2">
    <property type="entry name" value="CBS DOMAIN-CONTAINING PROTEIN"/>
    <property type="match status" value="1"/>
</dbReference>
<gene>
    <name evidence="4" type="ORF">DV707_01220</name>
    <name evidence="5" type="ORF">SAMN04488133_1316</name>
</gene>
<proteinExistence type="predicted"/>
<dbReference type="PROSITE" id="PS51371">
    <property type="entry name" value="CBS"/>
    <property type="match status" value="2"/>
</dbReference>
<dbReference type="Proteomes" id="UP000296733">
    <property type="component" value="Chromosome"/>
</dbReference>
<dbReference type="Gene3D" id="3.10.580.10">
    <property type="entry name" value="CBS-domain"/>
    <property type="match status" value="1"/>
</dbReference>
<evidence type="ECO:0000313" key="5">
    <source>
        <dbReference type="EMBL" id="SEG00284.1"/>
    </source>
</evidence>
<dbReference type="InterPro" id="IPR046342">
    <property type="entry name" value="CBS_dom_sf"/>
</dbReference>
<dbReference type="InterPro" id="IPR000644">
    <property type="entry name" value="CBS_dom"/>
</dbReference>
<evidence type="ECO:0000313" key="4">
    <source>
        <dbReference type="EMBL" id="QCC46406.1"/>
    </source>
</evidence>
<dbReference type="OrthoDB" id="8919at2157"/>
<reference evidence="5 6" key="1">
    <citation type="submission" date="2016-10" db="EMBL/GenBank/DDBJ databases">
        <authorList>
            <person name="de Groot N.N."/>
        </authorList>
    </citation>
    <scope>NUCLEOTIDE SEQUENCE [LARGE SCALE GENOMIC DNA]</scope>
    <source>
        <strain evidence="5 6">CGMCC 1.10331</strain>
    </source>
</reference>
<dbReference type="EMBL" id="CP031311">
    <property type="protein sequence ID" value="QCC46406.1"/>
    <property type="molecule type" value="Genomic_DNA"/>
</dbReference>
<protein>
    <submittedName>
        <fullName evidence="5">CBS domain-containing protein</fullName>
    </submittedName>
</protein>
<dbReference type="SMART" id="SM00116">
    <property type="entry name" value="CBS"/>
    <property type="match status" value="2"/>
</dbReference>
<dbReference type="InterPro" id="IPR051257">
    <property type="entry name" value="Diverse_CBS-Domain"/>
</dbReference>